<dbReference type="EMBL" id="BARV01000004">
    <property type="protein sequence ID" value="GAH91370.1"/>
    <property type="molecule type" value="Genomic_DNA"/>
</dbReference>
<organism evidence="1">
    <name type="scientific">marine sediment metagenome</name>
    <dbReference type="NCBI Taxonomy" id="412755"/>
    <lineage>
        <taxon>unclassified sequences</taxon>
        <taxon>metagenomes</taxon>
        <taxon>ecological metagenomes</taxon>
    </lineage>
</organism>
<proteinExistence type="predicted"/>
<protein>
    <submittedName>
        <fullName evidence="1">Uncharacterized protein</fullName>
    </submittedName>
</protein>
<evidence type="ECO:0000313" key="1">
    <source>
        <dbReference type="EMBL" id="GAH91370.1"/>
    </source>
</evidence>
<name>X1KCK4_9ZZZZ</name>
<sequence>MICLVKDLSEILKLAKLEGEQKRAEDIVGLPIIIESFTVHKSKLYDSDFLNVQGIDDFGKKFWFNIGSQPVIETLNSIEGSLPVRCKLEKRTGDKGFDYYILVSAKPSAQGG</sequence>
<accession>X1KCK4</accession>
<reference evidence="1" key="1">
    <citation type="journal article" date="2014" name="Front. Microbiol.">
        <title>High frequency of phylogenetically diverse reductive dehalogenase-homologous genes in deep subseafloor sedimentary metagenomes.</title>
        <authorList>
            <person name="Kawai M."/>
            <person name="Futagami T."/>
            <person name="Toyoda A."/>
            <person name="Takaki Y."/>
            <person name="Nishi S."/>
            <person name="Hori S."/>
            <person name="Arai W."/>
            <person name="Tsubouchi T."/>
            <person name="Morono Y."/>
            <person name="Uchiyama I."/>
            <person name="Ito T."/>
            <person name="Fujiyama A."/>
            <person name="Inagaki F."/>
            <person name="Takami H."/>
        </authorList>
    </citation>
    <scope>NUCLEOTIDE SEQUENCE</scope>
    <source>
        <strain evidence="1">Expedition CK06-06</strain>
    </source>
</reference>
<gene>
    <name evidence="1" type="ORF">S06H3_00024</name>
</gene>
<comment type="caution">
    <text evidence="1">The sequence shown here is derived from an EMBL/GenBank/DDBJ whole genome shotgun (WGS) entry which is preliminary data.</text>
</comment>
<dbReference type="AlphaFoldDB" id="X1KCK4"/>